<dbReference type="EMBL" id="GDKW01003521">
    <property type="protein sequence ID" value="JAI53074.1"/>
    <property type="molecule type" value="mRNA"/>
</dbReference>
<evidence type="ECO:0000256" key="9">
    <source>
        <dbReference type="RuleBase" id="RU000688"/>
    </source>
</evidence>
<keyword evidence="8 9" id="KW-0807">Transducer</keyword>
<feature type="transmembrane region" description="Helical" evidence="10">
    <location>
        <begin position="104"/>
        <end position="122"/>
    </location>
</feature>
<evidence type="ECO:0000259" key="11">
    <source>
        <dbReference type="PROSITE" id="PS50262"/>
    </source>
</evidence>
<dbReference type="PANTHER" id="PTHR24243">
    <property type="entry name" value="G-PROTEIN COUPLED RECEPTOR"/>
    <property type="match status" value="1"/>
</dbReference>
<feature type="non-terminal residue" evidence="12">
    <location>
        <position position="1"/>
    </location>
</feature>
<dbReference type="InterPro" id="IPR017452">
    <property type="entry name" value="GPCR_Rhodpsn_7TM"/>
</dbReference>
<keyword evidence="6 10" id="KW-0472">Membrane</keyword>
<evidence type="ECO:0000256" key="7">
    <source>
        <dbReference type="ARBA" id="ARBA00023170"/>
    </source>
</evidence>
<keyword evidence="12" id="KW-0527">Neuropeptide</keyword>
<dbReference type="AlphaFoldDB" id="A0A0P4VL41"/>
<name>A0A0P4VL41_9HEMI</name>
<evidence type="ECO:0000256" key="5">
    <source>
        <dbReference type="ARBA" id="ARBA00023040"/>
    </source>
</evidence>
<feature type="domain" description="G-protein coupled receptors family 1 profile" evidence="11">
    <location>
        <begin position="44"/>
        <end position="341"/>
    </location>
</feature>
<evidence type="ECO:0000256" key="10">
    <source>
        <dbReference type="SAM" id="Phobius"/>
    </source>
</evidence>
<proteinExistence type="evidence at transcript level"/>
<dbReference type="Pfam" id="PF00001">
    <property type="entry name" value="7tm_1"/>
    <property type="match status" value="1"/>
</dbReference>
<keyword evidence="7 9" id="KW-0675">Receptor</keyword>
<comment type="subcellular location">
    <subcellularLocation>
        <location evidence="1">Membrane</location>
        <topology evidence="1">Multi-pass membrane protein</topology>
    </subcellularLocation>
</comment>
<keyword evidence="3 9" id="KW-0812">Transmembrane</keyword>
<dbReference type="Gene3D" id="1.20.1070.10">
    <property type="entry name" value="Rhodopsin 7-helix transmembrane proteins"/>
    <property type="match status" value="1"/>
</dbReference>
<dbReference type="SUPFAM" id="SSF81321">
    <property type="entry name" value="Family A G protein-coupled receptor-like"/>
    <property type="match status" value="1"/>
</dbReference>
<dbReference type="InterPro" id="IPR000276">
    <property type="entry name" value="GPCR_Rhodpsn"/>
</dbReference>
<feature type="transmembrane region" description="Helical" evidence="10">
    <location>
        <begin position="281"/>
        <end position="303"/>
    </location>
</feature>
<dbReference type="PRINTS" id="PR00237">
    <property type="entry name" value="GPCRRHODOPSN"/>
</dbReference>
<accession>A0A0P4VL41</accession>
<dbReference type="PANTHER" id="PTHR24243:SF230">
    <property type="entry name" value="G-PROTEIN COUPLED RECEPTORS FAMILY 1 PROFILE DOMAIN-CONTAINING PROTEIN"/>
    <property type="match status" value="1"/>
</dbReference>
<keyword evidence="5 9" id="KW-0297">G-protein coupled receptor</keyword>
<evidence type="ECO:0000256" key="3">
    <source>
        <dbReference type="ARBA" id="ARBA00022692"/>
    </source>
</evidence>
<evidence type="ECO:0000256" key="2">
    <source>
        <dbReference type="ARBA" id="ARBA00010663"/>
    </source>
</evidence>
<evidence type="ECO:0000256" key="6">
    <source>
        <dbReference type="ARBA" id="ARBA00023136"/>
    </source>
</evidence>
<reference evidence="12" key="1">
    <citation type="journal article" date="2016" name="PLoS Negl. Trop. Dis.">
        <title>A Deep Insight into the Sialome of Rhodnius neglectus, a Vector of Chagas Disease.</title>
        <authorList>
            <person name="Santiago P.B."/>
            <person name="Assumpcao T.C."/>
            <person name="Araujo C.N."/>
            <person name="Bastos I.M."/>
            <person name="Neves D."/>
            <person name="Silva I.G."/>
            <person name="Charneau S."/>
            <person name="Queiroz R.M."/>
            <person name="Raiol T."/>
            <person name="Oliveira J.V."/>
            <person name="Sousa M.V."/>
            <person name="Calvo E."/>
            <person name="Ribeiro J.M."/>
            <person name="Santana J.M."/>
        </authorList>
    </citation>
    <scope>NUCLEOTIDE SEQUENCE</scope>
    <source>
        <tissue evidence="12">Salivary glands</tissue>
    </source>
</reference>
<evidence type="ECO:0000256" key="1">
    <source>
        <dbReference type="ARBA" id="ARBA00004141"/>
    </source>
</evidence>
<dbReference type="GO" id="GO:0007218">
    <property type="term" value="P:neuropeptide signaling pathway"/>
    <property type="evidence" value="ECO:0007669"/>
    <property type="project" value="UniProtKB-KW"/>
</dbReference>
<dbReference type="GO" id="GO:0004930">
    <property type="term" value="F:G protein-coupled receptor activity"/>
    <property type="evidence" value="ECO:0007669"/>
    <property type="project" value="UniProtKB-KW"/>
</dbReference>
<feature type="transmembrane region" description="Helical" evidence="10">
    <location>
        <begin position="31"/>
        <end position="53"/>
    </location>
</feature>
<evidence type="ECO:0000256" key="4">
    <source>
        <dbReference type="ARBA" id="ARBA00022989"/>
    </source>
</evidence>
<evidence type="ECO:0000313" key="12">
    <source>
        <dbReference type="EMBL" id="JAI53074.1"/>
    </source>
</evidence>
<dbReference type="PROSITE" id="PS50262">
    <property type="entry name" value="G_PROTEIN_RECEP_F1_2"/>
    <property type="match status" value="1"/>
</dbReference>
<protein>
    <submittedName>
        <fullName evidence="12">Putative neuropeptide gpcr a18</fullName>
    </submittedName>
</protein>
<organism evidence="12">
    <name type="scientific">Rhodnius neglectus</name>
    <dbReference type="NCBI Taxonomy" id="72488"/>
    <lineage>
        <taxon>Eukaryota</taxon>
        <taxon>Metazoa</taxon>
        <taxon>Ecdysozoa</taxon>
        <taxon>Arthropoda</taxon>
        <taxon>Hexapoda</taxon>
        <taxon>Insecta</taxon>
        <taxon>Pterygota</taxon>
        <taxon>Neoptera</taxon>
        <taxon>Paraneoptera</taxon>
        <taxon>Hemiptera</taxon>
        <taxon>Heteroptera</taxon>
        <taxon>Panheteroptera</taxon>
        <taxon>Cimicomorpha</taxon>
        <taxon>Reduviidae</taxon>
        <taxon>Triatominae</taxon>
        <taxon>Rhodnius</taxon>
    </lineage>
</organism>
<keyword evidence="4 10" id="KW-1133">Transmembrane helix</keyword>
<feature type="transmembrane region" description="Helical" evidence="10">
    <location>
        <begin position="196"/>
        <end position="220"/>
    </location>
</feature>
<feature type="transmembrane region" description="Helical" evidence="10">
    <location>
        <begin position="65"/>
        <end position="92"/>
    </location>
</feature>
<feature type="transmembrane region" description="Helical" evidence="10">
    <location>
        <begin position="143"/>
        <end position="164"/>
    </location>
</feature>
<comment type="similarity">
    <text evidence="2 9">Belongs to the G-protein coupled receptor 1 family.</text>
</comment>
<dbReference type="GO" id="GO:0005886">
    <property type="term" value="C:plasma membrane"/>
    <property type="evidence" value="ECO:0007669"/>
    <property type="project" value="TreeGrafter"/>
</dbReference>
<evidence type="ECO:0000256" key="8">
    <source>
        <dbReference type="ARBA" id="ARBA00023224"/>
    </source>
</evidence>
<sequence>SEQWTNMSNVSNITSPVPVRLSVEIVHTFQLYYTPFLVLFGSLGNCISVLVFFSTKLRKLSSSYYLSALAVSDTGVLIFTFTSWLALFDVVIFNEHGLCQLSVYLMQVCSFLSVWFIVAFTVERFIAVRYPLKRPSMCTVTRAKVVLIGLSLLALLGNAPYIFISSVADVQDAEFAENKSELICSLSRELEDIGEIFNHIDLVVTLIVPFLTIVVLNTLISRTVCRVARVRRTMTKSSSQFARNLASTNSATIVGNMAAGTSNLVTTRTRTPSSQTKVTEMLLVVSTVFIILNLPSYVVRVWIYLTDTHNVGTEQKVTMYVLQQYCNILFNTNFGINFALYCISGQNFRRALLSLFRPEIQRRSGETTQTTGLTVREAIRIVYESEEQKQNLMEP</sequence>
<dbReference type="CDD" id="cd14978">
    <property type="entry name" value="7tmA_FMRFamide_R-like"/>
    <property type="match status" value="1"/>
</dbReference>
<dbReference type="PROSITE" id="PS00237">
    <property type="entry name" value="G_PROTEIN_RECEP_F1_1"/>
    <property type="match status" value="1"/>
</dbReference>